<dbReference type="SUPFAM" id="SSF51735">
    <property type="entry name" value="NAD(P)-binding Rossmann-fold domains"/>
    <property type="match status" value="1"/>
</dbReference>
<organism evidence="4 5">
    <name type="scientific">Cellulomonas biazotea</name>
    <dbReference type="NCBI Taxonomy" id="1709"/>
    <lineage>
        <taxon>Bacteria</taxon>
        <taxon>Bacillati</taxon>
        <taxon>Actinomycetota</taxon>
        <taxon>Actinomycetes</taxon>
        <taxon>Micrococcales</taxon>
        <taxon>Cellulomonadaceae</taxon>
        <taxon>Cellulomonas</taxon>
    </lineage>
</organism>
<dbReference type="InterPro" id="IPR036291">
    <property type="entry name" value="NAD(P)-bd_dom_sf"/>
</dbReference>
<evidence type="ECO:0000256" key="1">
    <source>
        <dbReference type="ARBA" id="ARBA00023027"/>
    </source>
</evidence>
<accession>A0A402DUC1</accession>
<dbReference type="OrthoDB" id="179913at2"/>
<feature type="domain" description="Gfo/Idh/MocA-like oxidoreductase N-terminal" evidence="2">
    <location>
        <begin position="5"/>
        <end position="118"/>
    </location>
</feature>
<protein>
    <submittedName>
        <fullName evidence="4">Oxidoreductase</fullName>
    </submittedName>
</protein>
<evidence type="ECO:0000259" key="3">
    <source>
        <dbReference type="Pfam" id="PF22725"/>
    </source>
</evidence>
<comment type="caution">
    <text evidence="4">The sequence shown here is derived from an EMBL/GenBank/DDBJ whole genome shotgun (WGS) entry which is preliminary data.</text>
</comment>
<dbReference type="Gene3D" id="3.40.50.720">
    <property type="entry name" value="NAD(P)-binding Rossmann-like Domain"/>
    <property type="match status" value="1"/>
</dbReference>
<reference evidence="4 5" key="1">
    <citation type="submission" date="2019-01" db="EMBL/GenBank/DDBJ databases">
        <title>Draft genome sequence of Cellulomonas takizawaensis strain TKZ-21.</title>
        <authorList>
            <person name="Yamamura H."/>
            <person name="Hayashi T."/>
            <person name="Hamada M."/>
            <person name="Serisawa Y."/>
            <person name="Matsuyama K."/>
            <person name="Nakagawa Y."/>
            <person name="Otoguro M."/>
            <person name="Yanagida F."/>
            <person name="Hayakawa M."/>
        </authorList>
    </citation>
    <scope>NUCLEOTIDE SEQUENCE [LARGE SCALE GENOMIC DNA]</scope>
    <source>
        <strain evidence="4 5">NBRC12680</strain>
    </source>
</reference>
<dbReference type="Proteomes" id="UP000289954">
    <property type="component" value="Unassembled WGS sequence"/>
</dbReference>
<evidence type="ECO:0000313" key="5">
    <source>
        <dbReference type="Proteomes" id="UP000289954"/>
    </source>
</evidence>
<evidence type="ECO:0000259" key="2">
    <source>
        <dbReference type="Pfam" id="PF01408"/>
    </source>
</evidence>
<dbReference type="InterPro" id="IPR055170">
    <property type="entry name" value="GFO_IDH_MocA-like_dom"/>
</dbReference>
<dbReference type="EMBL" id="BIMR01000239">
    <property type="protein sequence ID" value="GCE77695.1"/>
    <property type="molecule type" value="Genomic_DNA"/>
</dbReference>
<dbReference type="RefSeq" id="WP_130782305.1">
    <property type="nucleotide sequence ID" value="NZ_BIMR01000239.1"/>
</dbReference>
<sequence length="321" mass="34269">MAAPRILLVGAGSMGSLHARVTAGHPQAELATVVDTREDAGRALADRFGARWQPEIGSLSGVDAVIVAAATEAHFELAKQVIEAGVPLLVEKPVTDRLEQTIEVLELSEQRDVPVMCGLLERYNPAVLTARSILEEPIHVTGVRHSPYAPRIKTGVAWDLLVHDVDLAFQVLPGEVVGVEAVVGQFHPSSVPGAEDVVEALLRFGSGAVASVSASRLGQRKVRTLTINEVDKLIEVDLLRRDVTVYRHVSAEAATSDGRGYRQQTIIEIPELVTSQEPLAAQLDRFLGLVAGTVDAAEERAGILPSHRVVARAKEVAAASV</sequence>
<evidence type="ECO:0000313" key="4">
    <source>
        <dbReference type="EMBL" id="GCE77695.1"/>
    </source>
</evidence>
<feature type="domain" description="GFO/IDH/MocA-like oxidoreductase" evidence="3">
    <location>
        <begin position="152"/>
        <end position="221"/>
    </location>
</feature>
<dbReference type="AlphaFoldDB" id="A0A402DUC1"/>
<dbReference type="GO" id="GO:0000166">
    <property type="term" value="F:nucleotide binding"/>
    <property type="evidence" value="ECO:0007669"/>
    <property type="project" value="InterPro"/>
</dbReference>
<keyword evidence="5" id="KW-1185">Reference proteome</keyword>
<proteinExistence type="predicted"/>
<gene>
    <name evidence="4" type="ORF">CBZ_27510</name>
</gene>
<name>A0A402DUC1_9CELL</name>
<dbReference type="PANTHER" id="PTHR43377:SF1">
    <property type="entry name" value="BILIVERDIN REDUCTASE A"/>
    <property type="match status" value="1"/>
</dbReference>
<dbReference type="SUPFAM" id="SSF55347">
    <property type="entry name" value="Glyceraldehyde-3-phosphate dehydrogenase-like, C-terminal domain"/>
    <property type="match status" value="1"/>
</dbReference>
<dbReference type="PANTHER" id="PTHR43377">
    <property type="entry name" value="BILIVERDIN REDUCTASE A"/>
    <property type="match status" value="1"/>
</dbReference>
<keyword evidence="1" id="KW-0520">NAD</keyword>
<dbReference type="InterPro" id="IPR051450">
    <property type="entry name" value="Gfo/Idh/MocA_Oxidoreductases"/>
</dbReference>
<dbReference type="Pfam" id="PF01408">
    <property type="entry name" value="GFO_IDH_MocA"/>
    <property type="match status" value="1"/>
</dbReference>
<dbReference type="InterPro" id="IPR000683">
    <property type="entry name" value="Gfo/Idh/MocA-like_OxRdtase_N"/>
</dbReference>
<dbReference type="Pfam" id="PF22725">
    <property type="entry name" value="GFO_IDH_MocA_C3"/>
    <property type="match status" value="1"/>
</dbReference>
<dbReference type="Gene3D" id="3.30.360.10">
    <property type="entry name" value="Dihydrodipicolinate Reductase, domain 2"/>
    <property type="match status" value="1"/>
</dbReference>